<dbReference type="Gene3D" id="2.160.20.10">
    <property type="entry name" value="Single-stranded right-handed beta-helix, Pectin lyase-like"/>
    <property type="match status" value="1"/>
</dbReference>
<dbReference type="GO" id="GO:0004650">
    <property type="term" value="F:polygalacturonase activity"/>
    <property type="evidence" value="ECO:0007669"/>
    <property type="project" value="UniProtKB-EC"/>
</dbReference>
<evidence type="ECO:0000256" key="12">
    <source>
        <dbReference type="PROSITE-ProRule" id="PRU10052"/>
    </source>
</evidence>
<dbReference type="PANTHER" id="PTHR31375">
    <property type="match status" value="1"/>
</dbReference>
<name>A0AAV6W7F9_9LAMI</name>
<keyword evidence="7" id="KW-0677">Repeat</keyword>
<evidence type="ECO:0000313" key="15">
    <source>
        <dbReference type="EMBL" id="KAG8367391.1"/>
    </source>
</evidence>
<evidence type="ECO:0000256" key="9">
    <source>
        <dbReference type="ARBA" id="ARBA00023295"/>
    </source>
</evidence>
<accession>A0AAV6W7F9</accession>
<sequence length="393" mass="42741">MDVFGLLLFVLGLASSNLSAYNGHFSVMDYGATSDDQTDDSQAFLEAWNAACTALHLQSSTVYVPPQKTFLLNPIIFHGPCNPARINFLISGTIMAPESAGEWDGRDASEWLGFKNVNGLHVDGFGLVDGQGKAWWDQSCKYHPQLALKFMSCNESSVSNLKVVNSAQTHIVVKACNRFNIDNLVIESPGNSPNTDGIHIQSSHNVFLTNSKIGAGDDCISIGDYISNIEIRNVECGPGHGISIGSLGRDGNYVQVEKIRVIDAVFNGTSNGARIKTWQAGRGYVRDVTFQNLKFSYVKNPIIIDQNYCYIRNACEEQESGVQISNVNYKEVSGTSSTEIAINLNCSKFVPCFGISMESIQLMSAKAGNDVVASCSNAYGQELDVFPAPCLLR</sequence>
<comment type="caution">
    <text evidence="15">The sequence shown here is derived from an EMBL/GenBank/DDBJ whole genome shotgun (WGS) entry which is preliminary data.</text>
</comment>
<evidence type="ECO:0000256" key="13">
    <source>
        <dbReference type="RuleBase" id="RU361169"/>
    </source>
</evidence>
<evidence type="ECO:0000256" key="1">
    <source>
        <dbReference type="ARBA" id="ARBA00004191"/>
    </source>
</evidence>
<evidence type="ECO:0000256" key="11">
    <source>
        <dbReference type="ARBA" id="ARBA00034074"/>
    </source>
</evidence>
<feature type="signal peptide" evidence="14">
    <location>
        <begin position="1"/>
        <end position="20"/>
    </location>
</feature>
<keyword evidence="4" id="KW-0134">Cell wall</keyword>
<dbReference type="AlphaFoldDB" id="A0AAV6W7F9"/>
<dbReference type="GO" id="GO:0071555">
    <property type="term" value="P:cell wall organization"/>
    <property type="evidence" value="ECO:0007669"/>
    <property type="project" value="UniProtKB-KW"/>
</dbReference>
<gene>
    <name evidence="15" type="ORF">BUALT_Bualt16G0067100</name>
</gene>
<feature type="active site" evidence="12">
    <location>
        <position position="240"/>
    </location>
</feature>
<evidence type="ECO:0000256" key="6">
    <source>
        <dbReference type="ARBA" id="ARBA00022729"/>
    </source>
</evidence>
<dbReference type="PROSITE" id="PS00502">
    <property type="entry name" value="POLYGALACTURONASE"/>
    <property type="match status" value="1"/>
</dbReference>
<dbReference type="InterPro" id="IPR011050">
    <property type="entry name" value="Pectin_lyase_fold/virulence"/>
</dbReference>
<keyword evidence="9 13" id="KW-0326">Glycosidase</keyword>
<dbReference type="InterPro" id="IPR006626">
    <property type="entry name" value="PbH1"/>
</dbReference>
<dbReference type="Proteomes" id="UP000826271">
    <property type="component" value="Unassembled WGS sequence"/>
</dbReference>
<evidence type="ECO:0000256" key="5">
    <source>
        <dbReference type="ARBA" id="ARBA00022525"/>
    </source>
</evidence>
<keyword evidence="6 14" id="KW-0732">Signal</keyword>
<evidence type="ECO:0000256" key="8">
    <source>
        <dbReference type="ARBA" id="ARBA00022801"/>
    </source>
</evidence>
<evidence type="ECO:0000256" key="2">
    <source>
        <dbReference type="ARBA" id="ARBA00008834"/>
    </source>
</evidence>
<evidence type="ECO:0000256" key="3">
    <source>
        <dbReference type="ARBA" id="ARBA00012736"/>
    </source>
</evidence>
<proteinExistence type="inferred from homology"/>
<dbReference type="FunFam" id="2.160.20.10:FF:000032">
    <property type="entry name" value="Pectin lyase-like superfamily protein"/>
    <property type="match status" value="1"/>
</dbReference>
<dbReference type="SMART" id="SM00710">
    <property type="entry name" value="PbH1"/>
    <property type="match status" value="5"/>
</dbReference>
<evidence type="ECO:0000256" key="4">
    <source>
        <dbReference type="ARBA" id="ARBA00022512"/>
    </source>
</evidence>
<comment type="similarity">
    <text evidence="2 13">Belongs to the glycosyl hydrolase 28 family.</text>
</comment>
<evidence type="ECO:0000256" key="7">
    <source>
        <dbReference type="ARBA" id="ARBA00022737"/>
    </source>
</evidence>
<protein>
    <recommendedName>
        <fullName evidence="3">endo-polygalacturonase</fullName>
        <ecNumber evidence="3">3.2.1.15</ecNumber>
    </recommendedName>
</protein>
<dbReference type="InterPro" id="IPR000743">
    <property type="entry name" value="Glyco_hydro_28"/>
</dbReference>
<comment type="catalytic activity">
    <reaction evidence="11">
        <text>(1,4-alpha-D-galacturonosyl)n+m + H2O = (1,4-alpha-D-galacturonosyl)n + (1,4-alpha-D-galacturonosyl)m.</text>
        <dbReference type="EC" id="3.2.1.15"/>
    </reaction>
</comment>
<reference evidence="15" key="1">
    <citation type="submission" date="2019-10" db="EMBL/GenBank/DDBJ databases">
        <authorList>
            <person name="Zhang R."/>
            <person name="Pan Y."/>
            <person name="Wang J."/>
            <person name="Ma R."/>
            <person name="Yu S."/>
        </authorList>
    </citation>
    <scope>NUCLEOTIDE SEQUENCE</scope>
    <source>
        <strain evidence="15">LA-IB0</strain>
        <tissue evidence="15">Leaf</tissue>
    </source>
</reference>
<keyword evidence="16" id="KW-1185">Reference proteome</keyword>
<dbReference type="SUPFAM" id="SSF51126">
    <property type="entry name" value="Pectin lyase-like"/>
    <property type="match status" value="1"/>
</dbReference>
<dbReference type="EC" id="3.2.1.15" evidence="3"/>
<keyword evidence="10" id="KW-0961">Cell wall biogenesis/degradation</keyword>
<evidence type="ECO:0000256" key="14">
    <source>
        <dbReference type="SAM" id="SignalP"/>
    </source>
</evidence>
<comment type="subcellular location">
    <subcellularLocation>
        <location evidence="1">Secreted</location>
        <location evidence="1">Cell wall</location>
    </subcellularLocation>
</comment>
<keyword evidence="8 13" id="KW-0378">Hydrolase</keyword>
<evidence type="ECO:0000313" key="16">
    <source>
        <dbReference type="Proteomes" id="UP000826271"/>
    </source>
</evidence>
<dbReference type="InterPro" id="IPR012334">
    <property type="entry name" value="Pectin_lyas_fold"/>
</dbReference>
<evidence type="ECO:0000256" key="10">
    <source>
        <dbReference type="ARBA" id="ARBA00023316"/>
    </source>
</evidence>
<dbReference type="EMBL" id="WHWC01000016">
    <property type="protein sequence ID" value="KAG8367391.1"/>
    <property type="molecule type" value="Genomic_DNA"/>
</dbReference>
<organism evidence="15 16">
    <name type="scientific">Buddleja alternifolia</name>
    <dbReference type="NCBI Taxonomy" id="168488"/>
    <lineage>
        <taxon>Eukaryota</taxon>
        <taxon>Viridiplantae</taxon>
        <taxon>Streptophyta</taxon>
        <taxon>Embryophyta</taxon>
        <taxon>Tracheophyta</taxon>
        <taxon>Spermatophyta</taxon>
        <taxon>Magnoliopsida</taxon>
        <taxon>eudicotyledons</taxon>
        <taxon>Gunneridae</taxon>
        <taxon>Pentapetalae</taxon>
        <taxon>asterids</taxon>
        <taxon>lamiids</taxon>
        <taxon>Lamiales</taxon>
        <taxon>Scrophulariaceae</taxon>
        <taxon>Buddlejeae</taxon>
        <taxon>Buddleja</taxon>
    </lineage>
</organism>
<dbReference type="Pfam" id="PF00295">
    <property type="entry name" value="Glyco_hydro_28"/>
    <property type="match status" value="1"/>
</dbReference>
<dbReference type="GO" id="GO:0005975">
    <property type="term" value="P:carbohydrate metabolic process"/>
    <property type="evidence" value="ECO:0007669"/>
    <property type="project" value="InterPro"/>
</dbReference>
<feature type="chain" id="PRO_5043697841" description="endo-polygalacturonase" evidence="14">
    <location>
        <begin position="21"/>
        <end position="393"/>
    </location>
</feature>
<keyword evidence="5" id="KW-0964">Secreted</keyword>